<evidence type="ECO:0000313" key="2">
    <source>
        <dbReference type="EMBL" id="CAH9124838.1"/>
    </source>
</evidence>
<evidence type="ECO:0000256" key="1">
    <source>
        <dbReference type="SAM" id="MobiDB-lite"/>
    </source>
</evidence>
<accession>A0AAV0EQ35</accession>
<comment type="caution">
    <text evidence="2">The sequence shown here is derived from an EMBL/GenBank/DDBJ whole genome shotgun (WGS) entry which is preliminary data.</text>
</comment>
<feature type="compositionally biased region" description="Basic and acidic residues" evidence="1">
    <location>
        <begin position="75"/>
        <end position="99"/>
    </location>
</feature>
<gene>
    <name evidence="2" type="ORF">CEPIT_LOCUS26286</name>
</gene>
<protein>
    <submittedName>
        <fullName evidence="2">Uncharacterized protein</fullName>
    </submittedName>
</protein>
<evidence type="ECO:0000313" key="3">
    <source>
        <dbReference type="Proteomes" id="UP001152523"/>
    </source>
</evidence>
<proteinExistence type="predicted"/>
<keyword evidence="3" id="KW-1185">Reference proteome</keyword>
<dbReference type="Proteomes" id="UP001152523">
    <property type="component" value="Unassembled WGS sequence"/>
</dbReference>
<name>A0AAV0EQ35_9ASTE</name>
<sequence>MSITLWHKNKSIFFTSGTNMKRAEEGCEGVAANHNVVWDYCGSLFYDSYEIISATHLIERNMRRPLSGSSPGMENFRRSADQSKGRRQGERNGDADNNKKVEVGRVIKKVFSKILAPIRLNFLIKKLTR</sequence>
<dbReference type="EMBL" id="CAMAPF010000935">
    <property type="protein sequence ID" value="CAH9124838.1"/>
    <property type="molecule type" value="Genomic_DNA"/>
</dbReference>
<dbReference type="AlphaFoldDB" id="A0AAV0EQ35"/>
<reference evidence="2" key="1">
    <citation type="submission" date="2022-07" db="EMBL/GenBank/DDBJ databases">
        <authorList>
            <person name="Macas J."/>
            <person name="Novak P."/>
            <person name="Neumann P."/>
        </authorList>
    </citation>
    <scope>NUCLEOTIDE SEQUENCE</scope>
</reference>
<feature type="region of interest" description="Disordered" evidence="1">
    <location>
        <begin position="63"/>
        <end position="99"/>
    </location>
</feature>
<organism evidence="2 3">
    <name type="scientific">Cuscuta epithymum</name>
    <dbReference type="NCBI Taxonomy" id="186058"/>
    <lineage>
        <taxon>Eukaryota</taxon>
        <taxon>Viridiplantae</taxon>
        <taxon>Streptophyta</taxon>
        <taxon>Embryophyta</taxon>
        <taxon>Tracheophyta</taxon>
        <taxon>Spermatophyta</taxon>
        <taxon>Magnoliopsida</taxon>
        <taxon>eudicotyledons</taxon>
        <taxon>Gunneridae</taxon>
        <taxon>Pentapetalae</taxon>
        <taxon>asterids</taxon>
        <taxon>lamiids</taxon>
        <taxon>Solanales</taxon>
        <taxon>Convolvulaceae</taxon>
        <taxon>Cuscuteae</taxon>
        <taxon>Cuscuta</taxon>
        <taxon>Cuscuta subgen. Cuscuta</taxon>
    </lineage>
</organism>